<dbReference type="InterPro" id="IPR058371">
    <property type="entry name" value="DUF8058"/>
</dbReference>
<keyword evidence="1" id="KW-0812">Transmembrane</keyword>
<dbReference type="AlphaFoldDB" id="A0A846MYY2"/>
<keyword evidence="4" id="KW-1185">Reference proteome</keyword>
<name>A0A846MYY2_9PROT</name>
<feature type="domain" description="DUF8058" evidence="2">
    <location>
        <begin position="2"/>
        <end position="111"/>
    </location>
</feature>
<protein>
    <recommendedName>
        <fullName evidence="2">DUF8058 domain-containing protein</fullName>
    </recommendedName>
</protein>
<organism evidence="3 4">
    <name type="scientific">Rhizomicrobium palustre</name>
    <dbReference type="NCBI Taxonomy" id="189966"/>
    <lineage>
        <taxon>Bacteria</taxon>
        <taxon>Pseudomonadati</taxon>
        <taxon>Pseudomonadota</taxon>
        <taxon>Alphaproteobacteria</taxon>
        <taxon>Micropepsales</taxon>
        <taxon>Micropepsaceae</taxon>
        <taxon>Rhizomicrobium</taxon>
    </lineage>
</organism>
<feature type="transmembrane region" description="Helical" evidence="1">
    <location>
        <begin position="6"/>
        <end position="27"/>
    </location>
</feature>
<dbReference type="Proteomes" id="UP000570514">
    <property type="component" value="Unassembled WGS sequence"/>
</dbReference>
<keyword evidence="1" id="KW-1133">Transmembrane helix</keyword>
<evidence type="ECO:0000313" key="4">
    <source>
        <dbReference type="Proteomes" id="UP000570514"/>
    </source>
</evidence>
<feature type="transmembrane region" description="Helical" evidence="1">
    <location>
        <begin position="39"/>
        <end position="60"/>
    </location>
</feature>
<dbReference type="RefSeq" id="WP_167082489.1">
    <property type="nucleotide sequence ID" value="NZ_BAAADC010000001.1"/>
</dbReference>
<proteinExistence type="predicted"/>
<reference evidence="3 4" key="1">
    <citation type="submission" date="2020-03" db="EMBL/GenBank/DDBJ databases">
        <title>Genomic Encyclopedia of Type Strains, Phase IV (KMG-IV): sequencing the most valuable type-strain genomes for metagenomic binning, comparative biology and taxonomic classification.</title>
        <authorList>
            <person name="Goeker M."/>
        </authorList>
    </citation>
    <scope>NUCLEOTIDE SEQUENCE [LARGE SCALE GENOMIC DNA]</scope>
    <source>
        <strain evidence="3 4">DSM 19867</strain>
    </source>
</reference>
<evidence type="ECO:0000313" key="3">
    <source>
        <dbReference type="EMBL" id="NIK88301.1"/>
    </source>
</evidence>
<gene>
    <name evidence="3" type="ORF">FHS83_001619</name>
</gene>
<comment type="caution">
    <text evidence="3">The sequence shown here is derived from an EMBL/GenBank/DDBJ whole genome shotgun (WGS) entry which is preliminary data.</text>
</comment>
<keyword evidence="1" id="KW-0472">Membrane</keyword>
<sequence length="125" mass="13927">MRNIVSVYSVTMGLAMGVFWSVLWAMSLLPDMSAKPMELVTTLTAQFTTALLLIVSGIGMWFSGRWALRLNMFASGMLVYSLIQQPGYYLERHAMTFVVLFAVTFVITVLLSPAFKPSLDVECES</sequence>
<dbReference type="Pfam" id="PF26247">
    <property type="entry name" value="DUF8058"/>
    <property type="match status" value="1"/>
</dbReference>
<evidence type="ECO:0000259" key="2">
    <source>
        <dbReference type="Pfam" id="PF26247"/>
    </source>
</evidence>
<feature type="transmembrane region" description="Helical" evidence="1">
    <location>
        <begin position="95"/>
        <end position="115"/>
    </location>
</feature>
<dbReference type="EMBL" id="JAASRM010000001">
    <property type="protein sequence ID" value="NIK88301.1"/>
    <property type="molecule type" value="Genomic_DNA"/>
</dbReference>
<accession>A0A846MYY2</accession>
<evidence type="ECO:0000256" key="1">
    <source>
        <dbReference type="SAM" id="Phobius"/>
    </source>
</evidence>